<name>A0A4Z1P868_9PEZI</name>
<sequence length="130" mass="14269">MHASGSFVFQGQALRPPRIFKNVGYSAIIVYATVGAMVYYSMNILRPSIIGNYTTGSAKIGIQSAVVGGGILLEQTLGGFSLSYVPKVKWQAIVTSILGAAFVVSLAGQYWTRYTQRYHHSYHISWPTIF</sequence>
<protein>
    <submittedName>
        <fullName evidence="2">Fungal trichothecene efflux pump</fullName>
    </submittedName>
</protein>
<comment type="caution">
    <text evidence="2">The sequence shown here is derived from an EMBL/GenBank/DDBJ whole genome shotgun (WGS) entry which is preliminary data.</text>
</comment>
<reference evidence="2 3" key="1">
    <citation type="submission" date="2019-04" db="EMBL/GenBank/DDBJ databases">
        <title>High contiguity whole genome sequence and gene annotation resource for two Venturia nashicola isolates.</title>
        <authorList>
            <person name="Prokchorchik M."/>
            <person name="Won K."/>
            <person name="Lee Y."/>
            <person name="Choi E.D."/>
            <person name="Segonzac C."/>
            <person name="Sohn K.H."/>
        </authorList>
    </citation>
    <scope>NUCLEOTIDE SEQUENCE [LARGE SCALE GENOMIC DNA]</scope>
    <source>
        <strain evidence="2 3">PRI2</strain>
    </source>
</reference>
<evidence type="ECO:0000313" key="3">
    <source>
        <dbReference type="Proteomes" id="UP000298493"/>
    </source>
</evidence>
<dbReference type="AlphaFoldDB" id="A0A4Z1P868"/>
<gene>
    <name evidence="2" type="ORF">E6O75_ATG04528</name>
</gene>
<dbReference type="OrthoDB" id="4161376at2759"/>
<keyword evidence="1" id="KW-1133">Transmembrane helix</keyword>
<keyword evidence="1" id="KW-0472">Membrane</keyword>
<evidence type="ECO:0000256" key="1">
    <source>
        <dbReference type="SAM" id="Phobius"/>
    </source>
</evidence>
<keyword evidence="1" id="KW-0812">Transmembrane</keyword>
<evidence type="ECO:0000313" key="2">
    <source>
        <dbReference type="EMBL" id="TID25323.1"/>
    </source>
</evidence>
<keyword evidence="3" id="KW-1185">Reference proteome</keyword>
<organism evidence="2 3">
    <name type="scientific">Venturia nashicola</name>
    <dbReference type="NCBI Taxonomy" id="86259"/>
    <lineage>
        <taxon>Eukaryota</taxon>
        <taxon>Fungi</taxon>
        <taxon>Dikarya</taxon>
        <taxon>Ascomycota</taxon>
        <taxon>Pezizomycotina</taxon>
        <taxon>Dothideomycetes</taxon>
        <taxon>Pleosporomycetidae</taxon>
        <taxon>Venturiales</taxon>
        <taxon>Venturiaceae</taxon>
        <taxon>Venturia</taxon>
    </lineage>
</organism>
<feature type="transmembrane region" description="Helical" evidence="1">
    <location>
        <begin position="90"/>
        <end position="111"/>
    </location>
</feature>
<dbReference type="EMBL" id="SNSC02000004">
    <property type="protein sequence ID" value="TID25323.1"/>
    <property type="molecule type" value="Genomic_DNA"/>
</dbReference>
<proteinExistence type="predicted"/>
<dbReference type="Proteomes" id="UP000298493">
    <property type="component" value="Unassembled WGS sequence"/>
</dbReference>
<accession>A0A4Z1P868</accession>
<feature type="transmembrane region" description="Helical" evidence="1">
    <location>
        <begin position="23"/>
        <end position="42"/>
    </location>
</feature>